<dbReference type="InterPro" id="IPR040890">
    <property type="entry name" value="Znf_CopZ"/>
</dbReference>
<name>A0A0S4MPU0_9BACT</name>
<dbReference type="AlphaFoldDB" id="A0A0S4MPU0"/>
<dbReference type="Gene3D" id="1.10.10.1100">
    <property type="entry name" value="BFD-like [2Fe-2S]-binding domain"/>
    <property type="match status" value="1"/>
</dbReference>
<dbReference type="CDD" id="cd10141">
    <property type="entry name" value="CopZ-like_Fer2_BFD-like"/>
    <property type="match status" value="1"/>
</dbReference>
<reference evidence="3" key="1">
    <citation type="submission" date="2015-11" db="EMBL/GenBank/DDBJ databases">
        <authorList>
            <person name="Varghese N."/>
        </authorList>
    </citation>
    <scope>NUCLEOTIDE SEQUENCE [LARGE SCALE GENOMIC DNA]</scope>
</reference>
<evidence type="ECO:0000259" key="1">
    <source>
        <dbReference type="Pfam" id="PF18423"/>
    </source>
</evidence>
<accession>A0A0S4MPU0</accession>
<feature type="domain" description="CopZ zinc binding" evidence="1">
    <location>
        <begin position="32"/>
        <end position="94"/>
    </location>
</feature>
<dbReference type="STRING" id="1643428.GCA_001442855_00156"/>
<dbReference type="Proteomes" id="UP000320623">
    <property type="component" value="Unassembled WGS sequence"/>
</dbReference>
<evidence type="ECO:0000313" key="2">
    <source>
        <dbReference type="EMBL" id="CUU01100.1"/>
    </source>
</evidence>
<dbReference type="RefSeq" id="WP_140943969.1">
    <property type="nucleotide sequence ID" value="NZ_FAOO01000001.1"/>
</dbReference>
<dbReference type="Gene3D" id="2.20.25.270">
    <property type="match status" value="1"/>
</dbReference>
<organism evidence="2 3">
    <name type="scientific">Candidatus Thermokryptus mobilis</name>
    <dbReference type="NCBI Taxonomy" id="1643428"/>
    <lineage>
        <taxon>Bacteria</taxon>
        <taxon>Pseudomonadati</taxon>
        <taxon>Candidatus Kryptoniota</taxon>
        <taxon>Candidatus Thermokryptus</taxon>
    </lineage>
</organism>
<evidence type="ECO:0000313" key="3">
    <source>
        <dbReference type="Proteomes" id="UP000320623"/>
    </source>
</evidence>
<dbReference type="Pfam" id="PF18423">
    <property type="entry name" value="zf_CopZ"/>
    <property type="match status" value="1"/>
</dbReference>
<dbReference type="OrthoDB" id="95698at2"/>
<gene>
    <name evidence="2" type="ORF">JGI1_00166</name>
</gene>
<proteinExistence type="predicted"/>
<protein>
    <submittedName>
        <fullName evidence="2">BFD-like [2Fe-2S] binding domain-containing protein</fullName>
    </submittedName>
</protein>
<sequence>MILTITSIDGVELNISHRFYRLLNESKEKREMICKVCGREASNSVRRITMDNLVKDEYKNFITEDKYYFCATFMCPVVYFKNDPDIYFTKNSLKVRVGIKEATPPITVCYCLNVDEQTILYEIVVKGCCDSIEKIKEYTKARTGRECHIKNPSGKCCGEFVKRVLEKGLSFNIEESLKRIAIENANQIPDE</sequence>
<dbReference type="EMBL" id="FAOO01000001">
    <property type="protein sequence ID" value="CUU01100.1"/>
    <property type="molecule type" value="Genomic_DNA"/>
</dbReference>
<dbReference type="InterPro" id="IPR041854">
    <property type="entry name" value="BFD-like_2Fe2S-bd_dom_sf"/>
</dbReference>
<keyword evidence="3" id="KW-1185">Reference proteome</keyword>